<keyword evidence="3" id="KW-0963">Cytoplasm</keyword>
<dbReference type="Gene3D" id="3.40.20.10">
    <property type="entry name" value="Severin"/>
    <property type="match status" value="3"/>
</dbReference>
<feature type="compositionally biased region" description="Low complexity" evidence="8">
    <location>
        <begin position="139"/>
        <end position="159"/>
    </location>
</feature>
<evidence type="ECO:0000256" key="5">
    <source>
        <dbReference type="ARBA" id="ARBA00023203"/>
    </source>
</evidence>
<evidence type="ECO:0000259" key="9">
    <source>
        <dbReference type="PROSITE" id="PS51263"/>
    </source>
</evidence>
<reference evidence="10" key="1">
    <citation type="submission" date="2018-10" db="EMBL/GenBank/DDBJ databases">
        <title>Transcriptome assembly of Aceria tosichella (Wheat curl mite) Type 2.</title>
        <authorList>
            <person name="Scully E.D."/>
            <person name="Geib S.M."/>
            <person name="Palmer N.A."/>
            <person name="Gupta A.K."/>
            <person name="Sarath G."/>
            <person name="Tatineni S."/>
        </authorList>
    </citation>
    <scope>NUCLEOTIDE SEQUENCE</scope>
    <source>
        <strain evidence="10">LincolnNE</strain>
    </source>
</reference>
<dbReference type="PROSITE" id="PS51263">
    <property type="entry name" value="ADF_H"/>
    <property type="match status" value="2"/>
</dbReference>
<dbReference type="InterPro" id="IPR028458">
    <property type="entry name" value="Twinfilin"/>
</dbReference>
<dbReference type="AlphaFoldDB" id="A0A6G1SMT0"/>
<proteinExistence type="inferred from homology"/>
<evidence type="ECO:0000256" key="8">
    <source>
        <dbReference type="SAM" id="MobiDB-lite"/>
    </source>
</evidence>
<dbReference type="GO" id="GO:0030042">
    <property type="term" value="P:actin filament depolymerization"/>
    <property type="evidence" value="ECO:0007669"/>
    <property type="project" value="TreeGrafter"/>
</dbReference>
<dbReference type="Pfam" id="PF00241">
    <property type="entry name" value="Cofilin_ADF"/>
    <property type="match status" value="2"/>
</dbReference>
<evidence type="ECO:0000256" key="7">
    <source>
        <dbReference type="ARBA" id="ARBA00038532"/>
    </source>
</evidence>
<dbReference type="GO" id="GO:0010976">
    <property type="term" value="P:positive regulation of neuron projection development"/>
    <property type="evidence" value="ECO:0007669"/>
    <property type="project" value="TreeGrafter"/>
</dbReference>
<comment type="subunit">
    <text evidence="7">Interacts with G-actin; ADP-actin form.</text>
</comment>
<feature type="domain" description="ADF-H" evidence="9">
    <location>
        <begin position="95"/>
        <end position="239"/>
    </location>
</feature>
<dbReference type="FunFam" id="3.40.20.10:FF:000007">
    <property type="entry name" value="Twinfilin-1 isoform 1"/>
    <property type="match status" value="1"/>
</dbReference>
<keyword evidence="4" id="KW-0677">Repeat</keyword>
<feature type="region of interest" description="Disordered" evidence="8">
    <location>
        <begin position="89"/>
        <end position="163"/>
    </location>
</feature>
<dbReference type="EMBL" id="GGYP01007053">
    <property type="protein sequence ID" value="MDE51824.1"/>
    <property type="molecule type" value="Transcribed_RNA"/>
</dbReference>
<dbReference type="GO" id="GO:0010591">
    <property type="term" value="P:regulation of lamellipodium assembly"/>
    <property type="evidence" value="ECO:0007669"/>
    <property type="project" value="TreeGrafter"/>
</dbReference>
<accession>A0A6G1SMT0</accession>
<dbReference type="InterPro" id="IPR029006">
    <property type="entry name" value="ADF-H/Gelsolin-like_dom_sf"/>
</dbReference>
<dbReference type="PANTHER" id="PTHR13759:SF1">
    <property type="entry name" value="TWINFILIN"/>
    <property type="match status" value="1"/>
</dbReference>
<keyword evidence="5" id="KW-0009">Actin-binding</keyword>
<feature type="region of interest" description="Disordered" evidence="8">
    <location>
        <begin position="441"/>
        <end position="465"/>
    </location>
</feature>
<keyword evidence="6" id="KW-0206">Cytoskeleton</keyword>
<dbReference type="GO" id="GO:0030016">
    <property type="term" value="C:myofibril"/>
    <property type="evidence" value="ECO:0007669"/>
    <property type="project" value="TreeGrafter"/>
</dbReference>
<dbReference type="PANTHER" id="PTHR13759">
    <property type="entry name" value="TWINFILIN"/>
    <property type="match status" value="1"/>
</dbReference>
<dbReference type="GO" id="GO:0051015">
    <property type="term" value="F:actin filament binding"/>
    <property type="evidence" value="ECO:0007669"/>
    <property type="project" value="TreeGrafter"/>
</dbReference>
<organism evidence="10">
    <name type="scientific">Aceria tosichella</name>
    <name type="common">wheat curl mite</name>
    <dbReference type="NCBI Taxonomy" id="561515"/>
    <lineage>
        <taxon>Eukaryota</taxon>
        <taxon>Metazoa</taxon>
        <taxon>Ecdysozoa</taxon>
        <taxon>Arthropoda</taxon>
        <taxon>Chelicerata</taxon>
        <taxon>Arachnida</taxon>
        <taxon>Acari</taxon>
        <taxon>Acariformes</taxon>
        <taxon>Trombidiformes</taxon>
        <taxon>Prostigmata</taxon>
        <taxon>Eupodina</taxon>
        <taxon>Eriophyoidea</taxon>
        <taxon>Eriophyidae</taxon>
        <taxon>Eriophyinae</taxon>
        <taxon>Aceriini</taxon>
        <taxon>Aceria</taxon>
    </lineage>
</organism>
<comment type="subcellular location">
    <subcellularLocation>
        <location evidence="1">Cytoplasm</location>
        <location evidence="1">Cytoskeleton</location>
    </subcellularLocation>
</comment>
<evidence type="ECO:0000313" key="10">
    <source>
        <dbReference type="EMBL" id="MDE51824.1"/>
    </source>
</evidence>
<evidence type="ECO:0000256" key="3">
    <source>
        <dbReference type="ARBA" id="ARBA00022490"/>
    </source>
</evidence>
<evidence type="ECO:0000256" key="1">
    <source>
        <dbReference type="ARBA" id="ARBA00004245"/>
    </source>
</evidence>
<dbReference type="InterPro" id="IPR002108">
    <property type="entry name" value="ADF-H"/>
</dbReference>
<dbReference type="SMART" id="SM00102">
    <property type="entry name" value="ADF"/>
    <property type="match status" value="2"/>
</dbReference>
<dbReference type="GO" id="GO:0005884">
    <property type="term" value="C:actin filament"/>
    <property type="evidence" value="ECO:0007669"/>
    <property type="project" value="TreeGrafter"/>
</dbReference>
<dbReference type="CDD" id="cd11285">
    <property type="entry name" value="ADF_Twf-N_like"/>
    <property type="match status" value="1"/>
</dbReference>
<protein>
    <submittedName>
        <fullName evidence="10">Twinfilin-1</fullName>
    </submittedName>
</protein>
<evidence type="ECO:0000256" key="6">
    <source>
        <dbReference type="ARBA" id="ARBA00023212"/>
    </source>
</evidence>
<dbReference type="GO" id="GO:0051016">
    <property type="term" value="P:barbed-end actin filament capping"/>
    <property type="evidence" value="ECO:0007669"/>
    <property type="project" value="TreeGrafter"/>
</dbReference>
<evidence type="ECO:0000256" key="4">
    <source>
        <dbReference type="ARBA" id="ARBA00022737"/>
    </source>
</evidence>
<gene>
    <name evidence="10" type="primary">Twf1</name>
    <name evidence="10" type="ORF">g.13997</name>
</gene>
<feature type="compositionally biased region" description="Low complexity" evidence="8">
    <location>
        <begin position="102"/>
        <end position="119"/>
    </location>
</feature>
<dbReference type="GO" id="GO:0003785">
    <property type="term" value="F:actin monomer binding"/>
    <property type="evidence" value="ECO:0007669"/>
    <property type="project" value="TreeGrafter"/>
</dbReference>
<evidence type="ECO:0000256" key="2">
    <source>
        <dbReference type="ARBA" id="ARBA00009557"/>
    </source>
</evidence>
<name>A0A6G1SMT0_9ACAR</name>
<dbReference type="CDD" id="cd11284">
    <property type="entry name" value="ADF_Twf-C_like"/>
    <property type="match status" value="1"/>
</dbReference>
<dbReference type="SUPFAM" id="SSF55753">
    <property type="entry name" value="Actin depolymerizing proteins"/>
    <property type="match status" value="2"/>
</dbReference>
<comment type="similarity">
    <text evidence="2">Belongs to the actin-binding proteins ADF family. Twinfilin subfamily.</text>
</comment>
<feature type="domain" description="ADF-H" evidence="9">
    <location>
        <begin position="292"/>
        <end position="435"/>
    </location>
</feature>
<sequence length="465" mass="51598">MSHQTGIHASDELKVIFAKCKSQRDIRCLKLSIDKEKLICDETRPMSISNLDWKQDWRTYMVDSFLPKQKPCYVLFRMASGNDNQDIKVISTPAAPAPSPPAATTTTTSSSKSSSGKTSFVSKLAGPPKLSSILTKSLSSNNSNNNNNNNSSSNNNCNNGETKADATNLAEQSIADDASKDQWLFVSWTPESSAVRDKMIYASTKSTVKQEFGSGSIFADYFITCSEDLSVDAVTKYIERKQHIRDGHIDMNELSLSEQELQQVKLDEAALCADLIAAALNSKDKQNKSLPNIEMPIADEAITALYDFKQGKSAYIQFSIDPKSETILLEKNESANGFDLSKKSIASLTPKDHARYHLVSYNHQHNKKQTKATLFIYSIPSSGCPVKERMLYSSVKNSLLQVIQNESKIGINVDRRIETDDPSELTEKFLYDELYPANTSQATPTAFVKPKGPSKQTPSSRRRVL</sequence>